<sequence length="84" mass="9009">MLCSHHTKRLFRVSLSPSTQSQSQSSSSPVPVRQCQSYQSQSAQSISVQSSPVRALYRSGVNNTFAPLCCISSVEVLLVGPAPV</sequence>
<dbReference type="AlphaFoldDB" id="A0AAW0MJN7"/>
<organism evidence="1 2">
    <name type="scientific">Mugilogobius chulae</name>
    <name type="common">yellowstripe goby</name>
    <dbReference type="NCBI Taxonomy" id="88201"/>
    <lineage>
        <taxon>Eukaryota</taxon>
        <taxon>Metazoa</taxon>
        <taxon>Chordata</taxon>
        <taxon>Craniata</taxon>
        <taxon>Vertebrata</taxon>
        <taxon>Euteleostomi</taxon>
        <taxon>Actinopterygii</taxon>
        <taxon>Neopterygii</taxon>
        <taxon>Teleostei</taxon>
        <taxon>Neoteleostei</taxon>
        <taxon>Acanthomorphata</taxon>
        <taxon>Gobiaria</taxon>
        <taxon>Gobiiformes</taxon>
        <taxon>Gobioidei</taxon>
        <taxon>Gobiidae</taxon>
        <taxon>Gobionellinae</taxon>
        <taxon>Mugilogobius</taxon>
    </lineage>
</organism>
<evidence type="ECO:0000313" key="2">
    <source>
        <dbReference type="Proteomes" id="UP001460270"/>
    </source>
</evidence>
<gene>
    <name evidence="1" type="ORF">WMY93_033606</name>
</gene>
<reference evidence="2" key="1">
    <citation type="submission" date="2024-04" db="EMBL/GenBank/DDBJ databases">
        <title>Salinicola lusitanus LLJ914,a marine bacterium isolated from the Okinawa Trough.</title>
        <authorList>
            <person name="Li J."/>
        </authorList>
    </citation>
    <scope>NUCLEOTIDE SEQUENCE [LARGE SCALE GENOMIC DNA]</scope>
</reference>
<accession>A0AAW0MJN7</accession>
<dbReference type="Proteomes" id="UP001460270">
    <property type="component" value="Unassembled WGS sequence"/>
</dbReference>
<evidence type="ECO:0000313" key="1">
    <source>
        <dbReference type="EMBL" id="KAK7879687.1"/>
    </source>
</evidence>
<name>A0AAW0MJN7_9GOBI</name>
<comment type="caution">
    <text evidence="1">The sequence shown here is derived from an EMBL/GenBank/DDBJ whole genome shotgun (WGS) entry which is preliminary data.</text>
</comment>
<proteinExistence type="predicted"/>
<dbReference type="EMBL" id="JBBPFD010000215">
    <property type="protein sequence ID" value="KAK7879687.1"/>
    <property type="molecule type" value="Genomic_DNA"/>
</dbReference>
<keyword evidence="2" id="KW-1185">Reference proteome</keyword>
<protein>
    <submittedName>
        <fullName evidence="1">Uncharacterized protein</fullName>
    </submittedName>
</protein>